<dbReference type="GO" id="GO:0016757">
    <property type="term" value="F:glycosyltransferase activity"/>
    <property type="evidence" value="ECO:0007669"/>
    <property type="project" value="UniProtKB-KW"/>
</dbReference>
<keyword evidence="4" id="KW-0812">Transmembrane</keyword>
<dbReference type="PANTHER" id="PTHR43685">
    <property type="entry name" value="GLYCOSYLTRANSFERASE"/>
    <property type="match status" value="1"/>
</dbReference>
<dbReference type="Pfam" id="PF00535">
    <property type="entry name" value="Glycos_transf_2"/>
    <property type="match status" value="1"/>
</dbReference>
<evidence type="ECO:0000256" key="3">
    <source>
        <dbReference type="ARBA" id="ARBA00022679"/>
    </source>
</evidence>
<feature type="domain" description="Glycosyltransferase 2-like" evidence="5">
    <location>
        <begin position="3"/>
        <end position="155"/>
    </location>
</feature>
<dbReference type="CDD" id="cd00761">
    <property type="entry name" value="Glyco_tranf_GTA_type"/>
    <property type="match status" value="1"/>
</dbReference>
<feature type="transmembrane region" description="Helical" evidence="4">
    <location>
        <begin position="235"/>
        <end position="260"/>
    </location>
</feature>
<dbReference type="Proteomes" id="UP000190959">
    <property type="component" value="Unassembled WGS sequence"/>
</dbReference>
<accession>A0A1S9NBC5</accession>
<evidence type="ECO:0000256" key="4">
    <source>
        <dbReference type="SAM" id="Phobius"/>
    </source>
</evidence>
<evidence type="ECO:0000259" key="5">
    <source>
        <dbReference type="Pfam" id="PF00535"/>
    </source>
</evidence>
<name>A0A1S9NBC5_CLOBE</name>
<evidence type="ECO:0000313" key="7">
    <source>
        <dbReference type="Proteomes" id="UP000190959"/>
    </source>
</evidence>
<dbReference type="AlphaFoldDB" id="A0A1S9NBC5"/>
<gene>
    <name evidence="6" type="ORF">CBEIBR21_01030</name>
</gene>
<dbReference type="InterPro" id="IPR050834">
    <property type="entry name" value="Glycosyltransf_2"/>
</dbReference>
<dbReference type="InterPro" id="IPR029044">
    <property type="entry name" value="Nucleotide-diphossugar_trans"/>
</dbReference>
<dbReference type="InterPro" id="IPR001173">
    <property type="entry name" value="Glyco_trans_2-like"/>
</dbReference>
<dbReference type="EMBL" id="MWMH01000001">
    <property type="protein sequence ID" value="OOP74782.1"/>
    <property type="molecule type" value="Genomic_DNA"/>
</dbReference>
<dbReference type="RefSeq" id="WP_078114289.1">
    <property type="nucleotide sequence ID" value="NZ_CP107022.1"/>
</dbReference>
<proteinExistence type="inferred from homology"/>
<sequence>MISVIMGVYNIENEKILRTSINSILNQTYKDIEFIICDDGSTDDTYYILEQICKSDSRIKLIKNSVNMRASGARNRCLKEANGEFIAIMDADDYSLPERLKNQIEFLTQNDEFDFVGCKGKYFEDKINNNTGEYWYCEYPEKKDFLVTLPFVHASIIFKKDALLKAGGYSMNKKVNRSEDYDLIMRMYAMGYKGANIDKALYYIRQDEKTFKRRKYRYRINEAIVKYEGFKRLKLMPIGIIFAIKPLIVGIIPIGLLNLIKDKYYKMKRMKN</sequence>
<reference evidence="6 7" key="1">
    <citation type="submission" date="2017-02" db="EMBL/GenBank/DDBJ databases">
        <title>Genome sequence of Clostridium beijerinckii Br21.</title>
        <authorList>
            <person name="Fonseca B.C."/>
            <person name="Guazzaroni M.E."/>
            <person name="Riano-Pachon D.M."/>
            <person name="Reginatto V."/>
        </authorList>
    </citation>
    <scope>NUCLEOTIDE SEQUENCE [LARGE SCALE GENOMIC DNA]</scope>
    <source>
        <strain evidence="6 7">Br21</strain>
    </source>
</reference>
<dbReference type="SUPFAM" id="SSF53448">
    <property type="entry name" value="Nucleotide-diphospho-sugar transferases"/>
    <property type="match status" value="1"/>
</dbReference>
<keyword evidence="2" id="KW-0328">Glycosyltransferase</keyword>
<keyword evidence="4" id="KW-1133">Transmembrane helix</keyword>
<keyword evidence="4" id="KW-0472">Membrane</keyword>
<evidence type="ECO:0000256" key="1">
    <source>
        <dbReference type="ARBA" id="ARBA00006739"/>
    </source>
</evidence>
<protein>
    <recommendedName>
        <fullName evidence="5">Glycosyltransferase 2-like domain-containing protein</fullName>
    </recommendedName>
</protein>
<evidence type="ECO:0000256" key="2">
    <source>
        <dbReference type="ARBA" id="ARBA00022676"/>
    </source>
</evidence>
<evidence type="ECO:0000313" key="6">
    <source>
        <dbReference type="EMBL" id="OOP74782.1"/>
    </source>
</evidence>
<keyword evidence="3" id="KW-0808">Transferase</keyword>
<comment type="caution">
    <text evidence="6">The sequence shown here is derived from an EMBL/GenBank/DDBJ whole genome shotgun (WGS) entry which is preliminary data.</text>
</comment>
<dbReference type="Gene3D" id="3.90.550.10">
    <property type="entry name" value="Spore Coat Polysaccharide Biosynthesis Protein SpsA, Chain A"/>
    <property type="match status" value="1"/>
</dbReference>
<dbReference type="PANTHER" id="PTHR43685:SF5">
    <property type="entry name" value="GLYCOSYLTRANSFERASE EPSE-RELATED"/>
    <property type="match status" value="1"/>
</dbReference>
<comment type="similarity">
    <text evidence="1">Belongs to the glycosyltransferase 2 family.</text>
</comment>
<organism evidence="6 7">
    <name type="scientific">Clostridium beijerinckii</name>
    <name type="common">Clostridium MP</name>
    <dbReference type="NCBI Taxonomy" id="1520"/>
    <lineage>
        <taxon>Bacteria</taxon>
        <taxon>Bacillati</taxon>
        <taxon>Bacillota</taxon>
        <taxon>Clostridia</taxon>
        <taxon>Eubacteriales</taxon>
        <taxon>Clostridiaceae</taxon>
        <taxon>Clostridium</taxon>
    </lineage>
</organism>